<dbReference type="RefSeq" id="WP_166248068.1">
    <property type="nucleotide sequence ID" value="NZ_CP049616.1"/>
</dbReference>
<sequence>MCFSTSLRKEKRVIEMVRATEIQFHIEFKPFFRANGFAHPNLWIVKQDEQDKLYPATWGYVPPFASDDPKGFYAKYNTLNAKSETIFTSNTYKHSIHDKRCLILSDGFHEPHKVKNVSYPYFCRYFDDAMFCFAGLYSELDDGSLTCTIITMNANEQFEKIHNVKKRQPLILQSNLEDDWLDDIHEPHLKDLMKEGFTTKPIEAYPVSRDIYKRNVDSNNRLAIDRVDYPELNQQDTLF</sequence>
<dbReference type="Pfam" id="PF02586">
    <property type="entry name" value="SRAP"/>
    <property type="match status" value="1"/>
</dbReference>
<dbReference type="SUPFAM" id="SSF143081">
    <property type="entry name" value="BB1717-like"/>
    <property type="match status" value="1"/>
</dbReference>
<evidence type="ECO:0000256" key="5">
    <source>
        <dbReference type="ARBA" id="ARBA00023124"/>
    </source>
</evidence>
<dbReference type="InterPro" id="IPR003738">
    <property type="entry name" value="SRAP"/>
</dbReference>
<keyword evidence="5" id="KW-0190">Covalent protein-DNA linkage</keyword>
<dbReference type="PANTHER" id="PTHR13604">
    <property type="entry name" value="DC12-RELATED"/>
    <property type="match status" value="1"/>
</dbReference>
<dbReference type="EMBL" id="CP049616">
    <property type="protein sequence ID" value="QII44532.1"/>
    <property type="molecule type" value="Genomic_DNA"/>
</dbReference>
<keyword evidence="6" id="KW-0238">DNA-binding</keyword>
<evidence type="ECO:0000256" key="7">
    <source>
        <dbReference type="ARBA" id="ARBA00023239"/>
    </source>
</evidence>
<dbReference type="GO" id="GO:0106300">
    <property type="term" value="P:protein-DNA covalent cross-linking repair"/>
    <property type="evidence" value="ECO:0007669"/>
    <property type="project" value="InterPro"/>
</dbReference>
<evidence type="ECO:0000256" key="4">
    <source>
        <dbReference type="ARBA" id="ARBA00022801"/>
    </source>
</evidence>
<gene>
    <name evidence="9" type="ORF">GVT53_07530</name>
</gene>
<dbReference type="EC" id="3.4.-.-" evidence="8"/>
<keyword evidence="2 8" id="KW-0645">Protease</keyword>
<dbReference type="InterPro" id="IPR036590">
    <property type="entry name" value="SRAP-like"/>
</dbReference>
<dbReference type="Proteomes" id="UP000502928">
    <property type="component" value="Chromosome"/>
</dbReference>
<evidence type="ECO:0000313" key="10">
    <source>
        <dbReference type="Proteomes" id="UP000502928"/>
    </source>
</evidence>
<dbReference type="GO" id="GO:0008233">
    <property type="term" value="F:peptidase activity"/>
    <property type="evidence" value="ECO:0007669"/>
    <property type="project" value="UniProtKB-KW"/>
</dbReference>
<protein>
    <recommendedName>
        <fullName evidence="8">Abasic site processing protein</fullName>
        <ecNumber evidence="8">3.4.-.-</ecNumber>
    </recommendedName>
</protein>
<keyword evidence="4 8" id="KW-0378">Hydrolase</keyword>
<comment type="similarity">
    <text evidence="1 8">Belongs to the SOS response-associated peptidase family.</text>
</comment>
<organism evidence="9 10">
    <name type="scientific">Flagellimonas oceani</name>
    <dbReference type="NCBI Taxonomy" id="2698672"/>
    <lineage>
        <taxon>Bacteria</taxon>
        <taxon>Pseudomonadati</taxon>
        <taxon>Bacteroidota</taxon>
        <taxon>Flavobacteriia</taxon>
        <taxon>Flavobacteriales</taxon>
        <taxon>Flavobacteriaceae</taxon>
        <taxon>Flagellimonas</taxon>
    </lineage>
</organism>
<accession>A0A6G7J248</accession>
<evidence type="ECO:0000256" key="6">
    <source>
        <dbReference type="ARBA" id="ARBA00023125"/>
    </source>
</evidence>
<dbReference type="AlphaFoldDB" id="A0A6G7J248"/>
<dbReference type="Gene3D" id="3.90.1680.10">
    <property type="entry name" value="SOS response associated peptidase-like"/>
    <property type="match status" value="1"/>
</dbReference>
<dbReference type="PANTHER" id="PTHR13604:SF0">
    <property type="entry name" value="ABASIC SITE PROCESSING PROTEIN HMCES"/>
    <property type="match status" value="1"/>
</dbReference>
<proteinExistence type="inferred from homology"/>
<evidence type="ECO:0000313" key="9">
    <source>
        <dbReference type="EMBL" id="QII44532.1"/>
    </source>
</evidence>
<dbReference type="GO" id="GO:0003697">
    <property type="term" value="F:single-stranded DNA binding"/>
    <property type="evidence" value="ECO:0007669"/>
    <property type="project" value="InterPro"/>
</dbReference>
<dbReference type="GO" id="GO:0006508">
    <property type="term" value="P:proteolysis"/>
    <property type="evidence" value="ECO:0007669"/>
    <property type="project" value="UniProtKB-KW"/>
</dbReference>
<evidence type="ECO:0000256" key="2">
    <source>
        <dbReference type="ARBA" id="ARBA00022670"/>
    </source>
</evidence>
<dbReference type="KEGG" id="mut:GVT53_07530"/>
<keyword evidence="7" id="KW-0456">Lyase</keyword>
<keyword evidence="10" id="KW-1185">Reference proteome</keyword>
<evidence type="ECO:0000256" key="1">
    <source>
        <dbReference type="ARBA" id="ARBA00008136"/>
    </source>
</evidence>
<name>A0A6G7J248_9FLAO</name>
<evidence type="ECO:0000256" key="8">
    <source>
        <dbReference type="RuleBase" id="RU364100"/>
    </source>
</evidence>
<dbReference type="GO" id="GO:0016829">
    <property type="term" value="F:lyase activity"/>
    <property type="evidence" value="ECO:0007669"/>
    <property type="project" value="UniProtKB-KW"/>
</dbReference>
<evidence type="ECO:0000256" key="3">
    <source>
        <dbReference type="ARBA" id="ARBA00022763"/>
    </source>
</evidence>
<keyword evidence="3" id="KW-0227">DNA damage</keyword>
<reference evidence="9 10" key="1">
    <citation type="submission" date="2020-02" db="EMBL/GenBank/DDBJ databases">
        <title>Complete genome of Muricauda sp. 501str8.</title>
        <authorList>
            <person name="Dong B."/>
            <person name="Zhu S."/>
            <person name="Yang J."/>
            <person name="Chen J."/>
        </authorList>
    </citation>
    <scope>NUCLEOTIDE SEQUENCE [LARGE SCALE GENOMIC DNA]</scope>
    <source>
        <strain evidence="9 10">501str8</strain>
    </source>
</reference>